<dbReference type="Pfam" id="PF03741">
    <property type="entry name" value="TerC"/>
    <property type="match status" value="1"/>
</dbReference>
<feature type="transmembrane region" description="Helical" evidence="6">
    <location>
        <begin position="190"/>
        <end position="210"/>
    </location>
</feature>
<dbReference type="EMBL" id="JASJOU010000010">
    <property type="protein sequence ID" value="MDJ1504079.1"/>
    <property type="molecule type" value="Genomic_DNA"/>
</dbReference>
<evidence type="ECO:0000256" key="4">
    <source>
        <dbReference type="ARBA" id="ARBA00022989"/>
    </source>
</evidence>
<proteinExistence type="inferred from homology"/>
<dbReference type="GO" id="GO:0016020">
    <property type="term" value="C:membrane"/>
    <property type="evidence" value="ECO:0007669"/>
    <property type="project" value="UniProtKB-SubCell"/>
</dbReference>
<organism evidence="7 8">
    <name type="scientific">Xanthocytophaga agilis</name>
    <dbReference type="NCBI Taxonomy" id="3048010"/>
    <lineage>
        <taxon>Bacteria</taxon>
        <taxon>Pseudomonadati</taxon>
        <taxon>Bacteroidota</taxon>
        <taxon>Cytophagia</taxon>
        <taxon>Cytophagales</taxon>
        <taxon>Rhodocytophagaceae</taxon>
        <taxon>Xanthocytophaga</taxon>
    </lineage>
</organism>
<evidence type="ECO:0000256" key="2">
    <source>
        <dbReference type="ARBA" id="ARBA00007511"/>
    </source>
</evidence>
<dbReference type="InterPro" id="IPR005496">
    <property type="entry name" value="Integral_membrane_TerC"/>
</dbReference>
<keyword evidence="4 6" id="KW-1133">Transmembrane helix</keyword>
<evidence type="ECO:0000313" key="8">
    <source>
        <dbReference type="Proteomes" id="UP001232063"/>
    </source>
</evidence>
<comment type="caution">
    <text evidence="7">The sequence shown here is derived from an EMBL/GenBank/DDBJ whole genome shotgun (WGS) entry which is preliminary data.</text>
</comment>
<evidence type="ECO:0000256" key="1">
    <source>
        <dbReference type="ARBA" id="ARBA00004141"/>
    </source>
</evidence>
<evidence type="ECO:0000256" key="5">
    <source>
        <dbReference type="ARBA" id="ARBA00023136"/>
    </source>
</evidence>
<keyword evidence="8" id="KW-1185">Reference proteome</keyword>
<keyword evidence="3 6" id="KW-0812">Transmembrane</keyword>
<accession>A0AAE3R9X5</accession>
<keyword evidence="5 6" id="KW-0472">Membrane</keyword>
<feature type="transmembrane region" description="Helical" evidence="6">
    <location>
        <begin position="127"/>
        <end position="151"/>
    </location>
</feature>
<comment type="subcellular location">
    <subcellularLocation>
        <location evidence="1">Membrane</location>
        <topology evidence="1">Multi-pass membrane protein</topology>
    </subcellularLocation>
</comment>
<dbReference type="PANTHER" id="PTHR30238:SF4">
    <property type="entry name" value="SLL1022 PROTEIN"/>
    <property type="match status" value="1"/>
</dbReference>
<evidence type="ECO:0000256" key="3">
    <source>
        <dbReference type="ARBA" id="ARBA00022692"/>
    </source>
</evidence>
<protein>
    <submittedName>
        <fullName evidence="7">TerC family protein</fullName>
    </submittedName>
</protein>
<name>A0AAE3R9X5_9BACT</name>
<feature type="transmembrane region" description="Helical" evidence="6">
    <location>
        <begin position="46"/>
        <end position="68"/>
    </location>
</feature>
<dbReference type="Proteomes" id="UP001232063">
    <property type="component" value="Unassembled WGS sequence"/>
</dbReference>
<comment type="similarity">
    <text evidence="2">Belongs to the TerC family.</text>
</comment>
<feature type="transmembrane region" description="Helical" evidence="6">
    <location>
        <begin position="157"/>
        <end position="178"/>
    </location>
</feature>
<gene>
    <name evidence="7" type="ORF">QNI22_25685</name>
</gene>
<feature type="transmembrane region" description="Helical" evidence="6">
    <location>
        <begin position="12"/>
        <end position="34"/>
    </location>
</feature>
<evidence type="ECO:0000313" key="7">
    <source>
        <dbReference type="EMBL" id="MDJ1504079.1"/>
    </source>
</evidence>
<dbReference type="PANTHER" id="PTHR30238">
    <property type="entry name" value="MEMBRANE BOUND PREDICTED REDOX MODULATOR"/>
    <property type="match status" value="1"/>
</dbReference>
<dbReference type="AlphaFoldDB" id="A0AAE3R9X5"/>
<dbReference type="RefSeq" id="WP_314514973.1">
    <property type="nucleotide sequence ID" value="NZ_JASJOU010000010.1"/>
</dbReference>
<evidence type="ECO:0000256" key="6">
    <source>
        <dbReference type="SAM" id="Phobius"/>
    </source>
</evidence>
<reference evidence="7" key="1">
    <citation type="submission" date="2023-05" db="EMBL/GenBank/DDBJ databases">
        <authorList>
            <person name="Zhang X."/>
        </authorList>
    </citation>
    <scope>NUCLEOTIDE SEQUENCE</scope>
    <source>
        <strain evidence="7">BD1B2-1</strain>
    </source>
</reference>
<feature type="transmembrane region" description="Helical" evidence="6">
    <location>
        <begin position="216"/>
        <end position="234"/>
    </location>
</feature>
<sequence>MESLFTTQAIISMFTLTLLEIVLGIDNIIFVSIISNKLPRAKQAKARNIGLILAVVIRILLLFGLSWIIALQDPWFTIFEKDFTGKDLILLVGGFFLIGKSVSEIHGKLEGEEEAQMTTKEANDGNALGWVILQITVINLVFSFDSILTAIGLVKEVPIMIIAVILSSIIMAIFAKAVNDFINRHPTFKILALSFLIMIGFLLAMEAFGFHIDKGYVYFAMAFAVLIEIINMQIRKRTKPVKLRNQELKDY</sequence>